<dbReference type="PANTHER" id="PTHR45436:SF16">
    <property type="entry name" value="HISTIDINE KINASE"/>
    <property type="match status" value="1"/>
</dbReference>
<gene>
    <name evidence="14" type="ORF">SAMN02927897_01367</name>
</gene>
<dbReference type="AlphaFoldDB" id="A0A1G4XSS8"/>
<dbReference type="CDD" id="cd00082">
    <property type="entry name" value="HisKA"/>
    <property type="match status" value="1"/>
</dbReference>
<keyword evidence="7 14" id="KW-0418">Kinase</keyword>
<comment type="caution">
    <text evidence="14">The sequence shown here is derived from an EMBL/GenBank/DDBJ whole genome shotgun (WGS) entry which is preliminary data.</text>
</comment>
<comment type="subcellular location">
    <subcellularLocation>
        <location evidence="2">Cell inner membrane</location>
        <topology evidence="2">Multi-pass membrane protein</topology>
    </subcellularLocation>
</comment>
<dbReference type="Gene3D" id="6.10.340.10">
    <property type="match status" value="1"/>
</dbReference>
<feature type="domain" description="HAMP" evidence="13">
    <location>
        <begin position="152"/>
        <end position="200"/>
    </location>
</feature>
<sequence length="410" mass="46329">MKSLYQQMTLNTRITVSFVLLMVAVMAFVVVAEQLDYDELRAWAMAESLRDEAPRLEEAIASGSLPVMPQGSQLYNAQTAPDKLRQYTPGYHRLKAPDEQHLLVFMLHHQRYYLLQDGNRYAWLEWMIDGFAPMIILLCVLCAFWIGRLTSARVTVPITRLANAVERNQKPLPFQDASDEIGVLARAFAQHSDELERFLQRERCFVGDASHELRTPLAIIGGAAETIMHQLPANSHLVPGAERIVRTTQEMQRQLTCLLLLSRDPQTLPRSEVALRPLLEECIARCQPWLAKKPVALILDAAEQTHIQTNAELARSVFWNLLRNACQYTAAGEIRLALHGATLTISDTGPGLPSSIDPRHFQRFQSGTQQNGEGLGLSIVQRIVEHLGWRMTVESSDQGCRFTLDMQHMR</sequence>
<evidence type="ECO:0000256" key="7">
    <source>
        <dbReference type="ARBA" id="ARBA00022777"/>
    </source>
</evidence>
<evidence type="ECO:0000256" key="10">
    <source>
        <dbReference type="ARBA" id="ARBA00023136"/>
    </source>
</evidence>
<keyword evidence="10 11" id="KW-0472">Membrane</keyword>
<dbReference type="EC" id="2.7.13.3" evidence="3"/>
<dbReference type="Pfam" id="PF00512">
    <property type="entry name" value="HisKA"/>
    <property type="match status" value="1"/>
</dbReference>
<feature type="domain" description="Histidine kinase" evidence="12">
    <location>
        <begin position="208"/>
        <end position="410"/>
    </location>
</feature>
<protein>
    <recommendedName>
        <fullName evidence="3">histidine kinase</fullName>
        <ecNumber evidence="3">2.7.13.3</ecNumber>
    </recommendedName>
</protein>
<dbReference type="GO" id="GO:0005886">
    <property type="term" value="C:plasma membrane"/>
    <property type="evidence" value="ECO:0007669"/>
    <property type="project" value="UniProtKB-SubCell"/>
</dbReference>
<keyword evidence="9" id="KW-0902">Two-component regulatory system</keyword>
<evidence type="ECO:0000313" key="15">
    <source>
        <dbReference type="Proteomes" id="UP000183569"/>
    </source>
</evidence>
<keyword evidence="8 11" id="KW-1133">Transmembrane helix</keyword>
<dbReference type="InterPro" id="IPR003594">
    <property type="entry name" value="HATPase_dom"/>
</dbReference>
<dbReference type="InterPro" id="IPR036097">
    <property type="entry name" value="HisK_dim/P_sf"/>
</dbReference>
<keyword evidence="6 11" id="KW-0812">Transmembrane</keyword>
<dbReference type="PANTHER" id="PTHR45436">
    <property type="entry name" value="SENSOR HISTIDINE KINASE YKOH"/>
    <property type="match status" value="1"/>
</dbReference>
<evidence type="ECO:0000313" key="14">
    <source>
        <dbReference type="EMBL" id="SCX44242.1"/>
    </source>
</evidence>
<dbReference type="RefSeq" id="WP_017457107.1">
    <property type="nucleotide sequence ID" value="NZ_FMUI01000003.1"/>
</dbReference>
<dbReference type="PRINTS" id="PR00344">
    <property type="entry name" value="BCTRLSENSOR"/>
</dbReference>
<evidence type="ECO:0000256" key="8">
    <source>
        <dbReference type="ARBA" id="ARBA00022989"/>
    </source>
</evidence>
<reference evidence="14 15" key="1">
    <citation type="submission" date="2016-10" db="EMBL/GenBank/DDBJ databases">
        <authorList>
            <person name="Varghese N."/>
            <person name="Submissions S."/>
        </authorList>
    </citation>
    <scope>NUCLEOTIDE SEQUENCE [LARGE SCALE GENOMIC DNA]</scope>
    <source>
        <strain evidence="14 15">CGMCC 1.12102</strain>
    </source>
</reference>
<evidence type="ECO:0000256" key="6">
    <source>
        <dbReference type="ARBA" id="ARBA00022692"/>
    </source>
</evidence>
<dbReference type="SMART" id="SM00388">
    <property type="entry name" value="HisKA"/>
    <property type="match status" value="1"/>
</dbReference>
<dbReference type="Gene3D" id="3.30.565.10">
    <property type="entry name" value="Histidine kinase-like ATPase, C-terminal domain"/>
    <property type="match status" value="1"/>
</dbReference>
<dbReference type="InterPro" id="IPR003660">
    <property type="entry name" value="HAMP_dom"/>
</dbReference>
<dbReference type="InterPro" id="IPR036890">
    <property type="entry name" value="HATPase_C_sf"/>
</dbReference>
<dbReference type="InterPro" id="IPR050428">
    <property type="entry name" value="TCS_sensor_his_kinase"/>
</dbReference>
<evidence type="ECO:0000259" key="12">
    <source>
        <dbReference type="PROSITE" id="PS50109"/>
    </source>
</evidence>
<dbReference type="Pfam" id="PF02518">
    <property type="entry name" value="HATPase_c"/>
    <property type="match status" value="1"/>
</dbReference>
<dbReference type="SMART" id="SM00387">
    <property type="entry name" value="HATPase_c"/>
    <property type="match status" value="1"/>
</dbReference>
<dbReference type="EMBL" id="FMUI01000003">
    <property type="protein sequence ID" value="SCX44242.1"/>
    <property type="molecule type" value="Genomic_DNA"/>
</dbReference>
<feature type="transmembrane region" description="Helical" evidence="11">
    <location>
        <begin position="12"/>
        <end position="32"/>
    </location>
</feature>
<evidence type="ECO:0000259" key="13">
    <source>
        <dbReference type="PROSITE" id="PS50885"/>
    </source>
</evidence>
<evidence type="ECO:0000256" key="1">
    <source>
        <dbReference type="ARBA" id="ARBA00000085"/>
    </source>
</evidence>
<dbReference type="Gene3D" id="1.10.287.130">
    <property type="match status" value="1"/>
</dbReference>
<dbReference type="InterPro" id="IPR003661">
    <property type="entry name" value="HisK_dim/P_dom"/>
</dbReference>
<dbReference type="Proteomes" id="UP000183569">
    <property type="component" value="Unassembled WGS sequence"/>
</dbReference>
<dbReference type="InterPro" id="IPR004358">
    <property type="entry name" value="Sig_transdc_His_kin-like_C"/>
</dbReference>
<dbReference type="GO" id="GO:0000155">
    <property type="term" value="F:phosphorelay sensor kinase activity"/>
    <property type="evidence" value="ECO:0007669"/>
    <property type="project" value="InterPro"/>
</dbReference>
<name>A0A1G4XSS8_9ENTR</name>
<evidence type="ECO:0000256" key="5">
    <source>
        <dbReference type="ARBA" id="ARBA00022679"/>
    </source>
</evidence>
<dbReference type="SUPFAM" id="SSF47384">
    <property type="entry name" value="Homodimeric domain of signal transducing histidine kinase"/>
    <property type="match status" value="1"/>
</dbReference>
<evidence type="ECO:0000256" key="11">
    <source>
        <dbReference type="SAM" id="Phobius"/>
    </source>
</evidence>
<evidence type="ECO:0000256" key="4">
    <source>
        <dbReference type="ARBA" id="ARBA00022553"/>
    </source>
</evidence>
<dbReference type="PROSITE" id="PS50109">
    <property type="entry name" value="HIS_KIN"/>
    <property type="match status" value="1"/>
</dbReference>
<dbReference type="GeneID" id="23845651"/>
<keyword evidence="5" id="KW-0808">Transferase</keyword>
<evidence type="ECO:0000256" key="9">
    <source>
        <dbReference type="ARBA" id="ARBA00023012"/>
    </source>
</evidence>
<dbReference type="InterPro" id="IPR005467">
    <property type="entry name" value="His_kinase_dom"/>
</dbReference>
<feature type="transmembrane region" description="Helical" evidence="11">
    <location>
        <begin position="126"/>
        <end position="146"/>
    </location>
</feature>
<keyword evidence="4" id="KW-0597">Phosphoprotein</keyword>
<comment type="catalytic activity">
    <reaction evidence="1">
        <text>ATP + protein L-histidine = ADP + protein N-phospho-L-histidine.</text>
        <dbReference type="EC" id="2.7.13.3"/>
    </reaction>
</comment>
<evidence type="ECO:0000256" key="3">
    <source>
        <dbReference type="ARBA" id="ARBA00012438"/>
    </source>
</evidence>
<accession>A0A1G4XSS8</accession>
<evidence type="ECO:0000256" key="2">
    <source>
        <dbReference type="ARBA" id="ARBA00004429"/>
    </source>
</evidence>
<organism evidence="14 15">
    <name type="scientific">Kosakonia sacchari</name>
    <dbReference type="NCBI Taxonomy" id="1158459"/>
    <lineage>
        <taxon>Bacteria</taxon>
        <taxon>Pseudomonadati</taxon>
        <taxon>Pseudomonadota</taxon>
        <taxon>Gammaproteobacteria</taxon>
        <taxon>Enterobacterales</taxon>
        <taxon>Enterobacteriaceae</taxon>
        <taxon>Kosakonia</taxon>
    </lineage>
</organism>
<proteinExistence type="predicted"/>
<dbReference type="PROSITE" id="PS50885">
    <property type="entry name" value="HAMP"/>
    <property type="match status" value="1"/>
</dbReference>
<dbReference type="SUPFAM" id="SSF55874">
    <property type="entry name" value="ATPase domain of HSP90 chaperone/DNA topoisomerase II/histidine kinase"/>
    <property type="match status" value="1"/>
</dbReference>